<dbReference type="GO" id="GO:0097250">
    <property type="term" value="P:mitochondrial respirasome assembly"/>
    <property type="evidence" value="ECO:0007669"/>
    <property type="project" value="TreeGrafter"/>
</dbReference>
<proteinExistence type="predicted"/>
<dbReference type="GO" id="GO:0031966">
    <property type="term" value="C:mitochondrial membrane"/>
    <property type="evidence" value="ECO:0007669"/>
    <property type="project" value="UniProtKB-SubCell"/>
</dbReference>
<evidence type="ECO:0000256" key="5">
    <source>
        <dbReference type="SAM" id="Phobius"/>
    </source>
</evidence>
<organism evidence="7 8">
    <name type="scientific">Salvator merianae</name>
    <name type="common">Argentine black and white tegu</name>
    <name type="synonym">Tupinambis merianae</name>
    <dbReference type="NCBI Taxonomy" id="96440"/>
    <lineage>
        <taxon>Eukaryota</taxon>
        <taxon>Metazoa</taxon>
        <taxon>Chordata</taxon>
        <taxon>Craniata</taxon>
        <taxon>Vertebrata</taxon>
        <taxon>Euteleostomi</taxon>
        <taxon>Lepidosauria</taxon>
        <taxon>Squamata</taxon>
        <taxon>Bifurcata</taxon>
        <taxon>Unidentata</taxon>
        <taxon>Episquamata</taxon>
        <taxon>Laterata</taxon>
        <taxon>Teiioidea</taxon>
        <taxon>Teiidae</taxon>
        <taxon>Salvator</taxon>
    </lineage>
</organism>
<dbReference type="Pfam" id="PF04588">
    <property type="entry name" value="HIG_1_N"/>
    <property type="match status" value="1"/>
</dbReference>
<evidence type="ECO:0000256" key="4">
    <source>
        <dbReference type="ARBA" id="ARBA00023136"/>
    </source>
</evidence>
<keyword evidence="2 5" id="KW-0812">Transmembrane</keyword>
<accession>A0A8D0BHL8</accession>
<keyword evidence="8" id="KW-1185">Reference proteome</keyword>
<keyword evidence="3 5" id="KW-1133">Transmembrane helix</keyword>
<dbReference type="InterPro" id="IPR050355">
    <property type="entry name" value="RCF1"/>
</dbReference>
<dbReference type="Proteomes" id="UP000694421">
    <property type="component" value="Unplaced"/>
</dbReference>
<evidence type="ECO:0000256" key="2">
    <source>
        <dbReference type="ARBA" id="ARBA00022692"/>
    </source>
</evidence>
<protein>
    <recommendedName>
        <fullName evidence="6">HIG1 domain-containing protein</fullName>
    </recommendedName>
</protein>
<dbReference type="Gene3D" id="6.10.140.1320">
    <property type="match status" value="1"/>
</dbReference>
<evidence type="ECO:0000259" key="6">
    <source>
        <dbReference type="PROSITE" id="PS51503"/>
    </source>
</evidence>
<feature type="domain" description="HIG1" evidence="6">
    <location>
        <begin position="17"/>
        <end position="108"/>
    </location>
</feature>
<dbReference type="GeneTree" id="ENSGT00910000144291"/>
<dbReference type="AlphaFoldDB" id="A0A8D0BHL8"/>
<evidence type="ECO:0000256" key="3">
    <source>
        <dbReference type="ARBA" id="ARBA00022989"/>
    </source>
</evidence>
<dbReference type="Ensembl" id="ENSSMRT00000009506.1">
    <property type="protein sequence ID" value="ENSSMRP00000008141.1"/>
    <property type="gene ID" value="ENSSMRG00000006528.1"/>
</dbReference>
<evidence type="ECO:0000313" key="8">
    <source>
        <dbReference type="Proteomes" id="UP000694421"/>
    </source>
</evidence>
<dbReference type="InterPro" id="IPR007667">
    <property type="entry name" value="Hypoxia_induced_domain"/>
</dbReference>
<reference evidence="7" key="2">
    <citation type="submission" date="2025-09" db="UniProtKB">
        <authorList>
            <consortium name="Ensembl"/>
        </authorList>
    </citation>
    <scope>IDENTIFICATION</scope>
</reference>
<dbReference type="PANTHER" id="PTHR12297">
    <property type="entry name" value="HYPOXIA-INDUCBILE GENE 1 HIG1 -RELATED"/>
    <property type="match status" value="1"/>
</dbReference>
<feature type="transmembrane region" description="Helical" evidence="5">
    <location>
        <begin position="45"/>
        <end position="64"/>
    </location>
</feature>
<evidence type="ECO:0000256" key="1">
    <source>
        <dbReference type="ARBA" id="ARBA00004325"/>
    </source>
</evidence>
<keyword evidence="4 5" id="KW-0472">Membrane</keyword>
<dbReference type="PROSITE" id="PS51503">
    <property type="entry name" value="HIG1"/>
    <property type="match status" value="1"/>
</dbReference>
<dbReference type="PANTHER" id="PTHR12297:SF18">
    <property type="entry name" value="HIG1 DOMAIN FAMILY MEMBER 2A"/>
    <property type="match status" value="1"/>
</dbReference>
<evidence type="ECO:0000313" key="7">
    <source>
        <dbReference type="Ensembl" id="ENSSMRP00000008141.1"/>
    </source>
</evidence>
<name>A0A8D0BHL8_SALMN</name>
<sequence>MAQNTPPPFDPNRPPVIEGFTPTALQYHQETFGEKFLRKTRDNPFVPIGCLGTAGILAYGLICFKKGNTHQSQIMMRARVLAQGFTVAALVVVQYKSSRRSVLLQADVILDVRKPEEVPPN</sequence>
<comment type="subcellular location">
    <subcellularLocation>
        <location evidence="1">Mitochondrion membrane</location>
    </subcellularLocation>
</comment>
<reference evidence="7" key="1">
    <citation type="submission" date="2025-08" db="UniProtKB">
        <authorList>
            <consortium name="Ensembl"/>
        </authorList>
    </citation>
    <scope>IDENTIFICATION</scope>
</reference>